<evidence type="ECO:0000313" key="2">
    <source>
        <dbReference type="Proteomes" id="UP000724686"/>
    </source>
</evidence>
<evidence type="ECO:0000313" key="1">
    <source>
        <dbReference type="EMBL" id="MBM9579561.1"/>
    </source>
</evidence>
<name>A0ABS2UGR9_9LEPT</name>
<gene>
    <name evidence="1" type="ORF">JWG45_20660</name>
</gene>
<organism evidence="1 2">
    <name type="scientific">Leptospira ainlahdjerensis</name>
    <dbReference type="NCBI Taxonomy" id="2810033"/>
    <lineage>
        <taxon>Bacteria</taxon>
        <taxon>Pseudomonadati</taxon>
        <taxon>Spirochaetota</taxon>
        <taxon>Spirochaetia</taxon>
        <taxon>Leptospirales</taxon>
        <taxon>Leptospiraceae</taxon>
        <taxon>Leptospira</taxon>
    </lineage>
</organism>
<dbReference type="RefSeq" id="WP_205281480.1">
    <property type="nucleotide sequence ID" value="NZ_JAFFPU010000075.1"/>
</dbReference>
<comment type="caution">
    <text evidence="1">The sequence shown here is derived from an EMBL/GenBank/DDBJ whole genome shotgun (WGS) entry which is preliminary data.</text>
</comment>
<proteinExistence type="predicted"/>
<accession>A0ABS2UGR9</accession>
<evidence type="ECO:0008006" key="3">
    <source>
        <dbReference type="Google" id="ProtNLM"/>
    </source>
</evidence>
<dbReference type="EMBL" id="JAFFPU010000075">
    <property type="protein sequence ID" value="MBM9579561.1"/>
    <property type="molecule type" value="Genomic_DNA"/>
</dbReference>
<keyword evidence="2" id="KW-1185">Reference proteome</keyword>
<dbReference type="Proteomes" id="UP000724686">
    <property type="component" value="Unassembled WGS sequence"/>
</dbReference>
<reference evidence="1 2" key="1">
    <citation type="submission" date="2021-02" db="EMBL/GenBank/DDBJ databases">
        <title>Leptospira ainlahdjerensis sp. nov., Leptospira ainazelensis sp. nov., Leptospira abararensis sp. nov. and Leptospira chreensis sp. nov., four new species isolated from water sources in Algeria.</title>
        <authorList>
            <person name="Amara Korba A."/>
            <person name="Kainiu M."/>
            <person name="Vincent A.T."/>
            <person name="Mariet J.-F."/>
            <person name="Veyrier F.J."/>
            <person name="Goarant C."/>
            <person name="Picardeau M."/>
        </authorList>
    </citation>
    <scope>NUCLEOTIDE SEQUENCE [LARGE SCALE GENOMIC DNA]</scope>
    <source>
        <strain evidence="1 2">201903070</strain>
    </source>
</reference>
<protein>
    <recommendedName>
        <fullName evidence="3">Lipoprotein</fullName>
    </recommendedName>
</protein>
<sequence length="111" mass="12931">MSDFKKIATVILTAIFPIGCALIYDRGPYYLLPPITVEFYECEKCNSYVGGIFGKGPLLKYKSESAKRCIHHWEKTTASRFEEEVRSHFQIDLQKDEWFQKIKNSSVSEER</sequence>